<keyword evidence="3" id="KW-0472">Membrane</keyword>
<dbReference type="GeneID" id="102808783"/>
<gene>
    <name evidence="7" type="primary">LOC102808783</name>
</gene>
<dbReference type="SMART" id="SM00060">
    <property type="entry name" value="FN3"/>
    <property type="match status" value="1"/>
</dbReference>
<keyword evidence="1" id="KW-0677">Repeat</keyword>
<dbReference type="SUPFAM" id="SSF48726">
    <property type="entry name" value="Immunoglobulin"/>
    <property type="match status" value="1"/>
</dbReference>
<protein>
    <submittedName>
        <fullName evidence="7">Uncharacterized protein LOC102808783</fullName>
    </submittedName>
</protein>
<evidence type="ECO:0000259" key="5">
    <source>
        <dbReference type="PROSITE" id="PS50853"/>
    </source>
</evidence>
<accession>A0ABM0MWU7</accession>
<dbReference type="InterPro" id="IPR036116">
    <property type="entry name" value="FN3_sf"/>
</dbReference>
<dbReference type="Pfam" id="PF07679">
    <property type="entry name" value="I-set"/>
    <property type="match status" value="1"/>
</dbReference>
<keyword evidence="3" id="KW-1133">Transmembrane helix</keyword>
<dbReference type="Gene3D" id="2.60.40.10">
    <property type="entry name" value="Immunoglobulins"/>
    <property type="match status" value="2"/>
</dbReference>
<dbReference type="PROSITE" id="PS50835">
    <property type="entry name" value="IG_LIKE"/>
    <property type="match status" value="1"/>
</dbReference>
<evidence type="ECO:0000256" key="1">
    <source>
        <dbReference type="ARBA" id="ARBA00022737"/>
    </source>
</evidence>
<feature type="domain" description="Ig-like" evidence="4">
    <location>
        <begin position="2"/>
        <end position="97"/>
    </location>
</feature>
<evidence type="ECO:0000313" key="6">
    <source>
        <dbReference type="Proteomes" id="UP000694865"/>
    </source>
</evidence>
<feature type="domain" description="Fibronectin type-III" evidence="5">
    <location>
        <begin position="101"/>
        <end position="200"/>
    </location>
</feature>
<keyword evidence="6" id="KW-1185">Reference proteome</keyword>
<dbReference type="InterPro" id="IPR013783">
    <property type="entry name" value="Ig-like_fold"/>
</dbReference>
<dbReference type="InterPro" id="IPR003598">
    <property type="entry name" value="Ig_sub2"/>
</dbReference>
<organism evidence="6 7">
    <name type="scientific">Saccoglossus kowalevskii</name>
    <name type="common">Acorn worm</name>
    <dbReference type="NCBI Taxonomy" id="10224"/>
    <lineage>
        <taxon>Eukaryota</taxon>
        <taxon>Metazoa</taxon>
        <taxon>Hemichordata</taxon>
        <taxon>Enteropneusta</taxon>
        <taxon>Harrimaniidae</taxon>
        <taxon>Saccoglossus</taxon>
    </lineage>
</organism>
<evidence type="ECO:0000256" key="2">
    <source>
        <dbReference type="ARBA" id="ARBA00023157"/>
    </source>
</evidence>
<feature type="transmembrane region" description="Helical" evidence="3">
    <location>
        <begin position="206"/>
        <end position="229"/>
    </location>
</feature>
<dbReference type="PANTHER" id="PTHR44170:SF6">
    <property type="entry name" value="CONTACTIN"/>
    <property type="match status" value="1"/>
</dbReference>
<sequence length="366" mass="40932">SPDIVDAVDKVAVDKDEMAVLVCKSDAFPDPQFKWLNSAGGELTNDVEGLQIAEKYEDNLFISTLTIEKVNSAKDYGRYDCMAYNEIGTKSLQIELVPITIPEKPTITETSVTDTTITITWTAGFNGGRPQTFTVKYQNLETLDEAKSTEMKGDGSESYTYTIEGLKADTEYTVWVLATNTKGEQEVKSSVLKTGKTDQNSCIICVGVAALLTVLLCCSVTGNIVAFVLHKRLKRSFSKQSDLRDYYAALSTMTKDAVHEYEKPKIEAAENIEDINYAYEVINTTKSQIIALSLKRRLSDKHSVTEQFIRPNCVNDALEFLQKDNPHYKDVIINADWTDISKRENPEIWSSVTELTETISILIFMS</sequence>
<keyword evidence="3" id="KW-0812">Transmembrane</keyword>
<dbReference type="InterPro" id="IPR036179">
    <property type="entry name" value="Ig-like_dom_sf"/>
</dbReference>
<dbReference type="InterPro" id="IPR007110">
    <property type="entry name" value="Ig-like_dom"/>
</dbReference>
<feature type="non-terminal residue" evidence="7">
    <location>
        <position position="1"/>
    </location>
</feature>
<keyword evidence="2" id="KW-1015">Disulfide bond</keyword>
<name>A0ABM0MWU7_SACKO</name>
<dbReference type="SMART" id="SM00408">
    <property type="entry name" value="IGc2"/>
    <property type="match status" value="1"/>
</dbReference>
<dbReference type="Proteomes" id="UP000694865">
    <property type="component" value="Unplaced"/>
</dbReference>
<dbReference type="RefSeq" id="XP_006824488.1">
    <property type="nucleotide sequence ID" value="XM_006824425.1"/>
</dbReference>
<dbReference type="PROSITE" id="PS50853">
    <property type="entry name" value="FN3"/>
    <property type="match status" value="1"/>
</dbReference>
<dbReference type="Pfam" id="PF00041">
    <property type="entry name" value="fn3"/>
    <property type="match status" value="1"/>
</dbReference>
<evidence type="ECO:0000313" key="7">
    <source>
        <dbReference type="RefSeq" id="XP_006824488.1"/>
    </source>
</evidence>
<reference evidence="7" key="1">
    <citation type="submission" date="2025-08" db="UniProtKB">
        <authorList>
            <consortium name="RefSeq"/>
        </authorList>
    </citation>
    <scope>IDENTIFICATION</scope>
    <source>
        <tissue evidence="7">Testes</tissue>
    </source>
</reference>
<dbReference type="CDD" id="cd00063">
    <property type="entry name" value="FN3"/>
    <property type="match status" value="1"/>
</dbReference>
<evidence type="ECO:0000256" key="3">
    <source>
        <dbReference type="SAM" id="Phobius"/>
    </source>
</evidence>
<evidence type="ECO:0000259" key="4">
    <source>
        <dbReference type="PROSITE" id="PS50835"/>
    </source>
</evidence>
<dbReference type="PANTHER" id="PTHR44170">
    <property type="entry name" value="PROTEIN SIDEKICK"/>
    <property type="match status" value="1"/>
</dbReference>
<dbReference type="InterPro" id="IPR013098">
    <property type="entry name" value="Ig_I-set"/>
</dbReference>
<proteinExistence type="predicted"/>
<dbReference type="InterPro" id="IPR003961">
    <property type="entry name" value="FN3_dom"/>
</dbReference>
<dbReference type="SUPFAM" id="SSF49265">
    <property type="entry name" value="Fibronectin type III"/>
    <property type="match status" value="1"/>
</dbReference>